<dbReference type="Pfam" id="PF24808">
    <property type="entry name" value="DUF7707"/>
    <property type="match status" value="1"/>
</dbReference>
<evidence type="ECO:0000259" key="2">
    <source>
        <dbReference type="Pfam" id="PF24808"/>
    </source>
</evidence>
<sequence>MKLTTIFIGLRFVLNLSALSPNFNKKVCLENKSFCEYICTLRGGTETNTCSVTDLSFECTCNDSSEFSTMYNELFPANVQIYLDELDNCYQNCVDNDSNCYFGCVNNIDYAYEEGDN</sequence>
<reference evidence="3 4" key="1">
    <citation type="journal article" date="2015" name="Genome Biol. Evol.">
        <title>Phylogenomic analyses indicate that early fungi evolved digesting cell walls of algal ancestors of land plants.</title>
        <authorList>
            <person name="Chang Y."/>
            <person name="Wang S."/>
            <person name="Sekimoto S."/>
            <person name="Aerts A.L."/>
            <person name="Choi C."/>
            <person name="Clum A."/>
            <person name="LaButti K.M."/>
            <person name="Lindquist E.A."/>
            <person name="Yee Ngan C."/>
            <person name="Ohm R.A."/>
            <person name="Salamov A.A."/>
            <person name="Grigoriev I.V."/>
            <person name="Spatafora J.W."/>
            <person name="Berbee M.L."/>
        </authorList>
    </citation>
    <scope>NUCLEOTIDE SEQUENCE [LARGE SCALE GENOMIC DNA]</scope>
    <source>
        <strain evidence="3 4">NRRL 28638</strain>
    </source>
</reference>
<feature type="domain" description="DUF7707" evidence="2">
    <location>
        <begin position="15"/>
        <end position="108"/>
    </location>
</feature>
<name>A0A137PAZ6_CONC2</name>
<evidence type="ECO:0000256" key="1">
    <source>
        <dbReference type="SAM" id="SignalP"/>
    </source>
</evidence>
<organism evidence="3 4">
    <name type="scientific">Conidiobolus coronatus (strain ATCC 28846 / CBS 209.66 / NRRL 28638)</name>
    <name type="common">Delacroixia coronata</name>
    <dbReference type="NCBI Taxonomy" id="796925"/>
    <lineage>
        <taxon>Eukaryota</taxon>
        <taxon>Fungi</taxon>
        <taxon>Fungi incertae sedis</taxon>
        <taxon>Zoopagomycota</taxon>
        <taxon>Entomophthoromycotina</taxon>
        <taxon>Entomophthoromycetes</taxon>
        <taxon>Entomophthorales</taxon>
        <taxon>Ancylistaceae</taxon>
        <taxon>Conidiobolus</taxon>
    </lineage>
</organism>
<feature type="signal peptide" evidence="1">
    <location>
        <begin position="1"/>
        <end position="18"/>
    </location>
</feature>
<dbReference type="AlphaFoldDB" id="A0A137PAZ6"/>
<feature type="non-terminal residue" evidence="3">
    <location>
        <position position="117"/>
    </location>
</feature>
<evidence type="ECO:0000313" key="4">
    <source>
        <dbReference type="Proteomes" id="UP000070444"/>
    </source>
</evidence>
<feature type="chain" id="PRO_5007294635" description="DUF7707 domain-containing protein" evidence="1">
    <location>
        <begin position="19"/>
        <end position="117"/>
    </location>
</feature>
<proteinExistence type="predicted"/>
<gene>
    <name evidence="3" type="ORF">CONCODRAFT_16397</name>
</gene>
<keyword evidence="4" id="KW-1185">Reference proteome</keyword>
<keyword evidence="1" id="KW-0732">Signal</keyword>
<protein>
    <recommendedName>
        <fullName evidence="2">DUF7707 domain-containing protein</fullName>
    </recommendedName>
</protein>
<dbReference type="Proteomes" id="UP000070444">
    <property type="component" value="Unassembled WGS sequence"/>
</dbReference>
<dbReference type="InterPro" id="IPR056124">
    <property type="entry name" value="DUF7707"/>
</dbReference>
<dbReference type="EMBL" id="KQ964459">
    <property type="protein sequence ID" value="KXN72154.1"/>
    <property type="molecule type" value="Genomic_DNA"/>
</dbReference>
<evidence type="ECO:0000313" key="3">
    <source>
        <dbReference type="EMBL" id="KXN72154.1"/>
    </source>
</evidence>
<accession>A0A137PAZ6</accession>